<proteinExistence type="predicted"/>
<evidence type="ECO:0000256" key="4">
    <source>
        <dbReference type="ARBA" id="ARBA00022723"/>
    </source>
</evidence>
<keyword evidence="7" id="KW-0411">Iron-sulfur</keyword>
<evidence type="ECO:0000256" key="7">
    <source>
        <dbReference type="ARBA" id="ARBA00023014"/>
    </source>
</evidence>
<keyword evidence="4" id="KW-0479">Metal-binding</keyword>
<organism evidence="9">
    <name type="scientific">Methanosarcina mazei</name>
    <name type="common">Methanosarcina frisia</name>
    <dbReference type="NCBI Taxonomy" id="2209"/>
    <lineage>
        <taxon>Archaea</taxon>
        <taxon>Methanobacteriati</taxon>
        <taxon>Methanobacteriota</taxon>
        <taxon>Stenosarchaea group</taxon>
        <taxon>Methanomicrobia</taxon>
        <taxon>Methanosarcinales</taxon>
        <taxon>Methanosarcinaceae</taxon>
        <taxon>Methanosarcina</taxon>
    </lineage>
</organism>
<dbReference type="InterPro" id="IPR053571">
    <property type="entry name" value="HdrB"/>
</dbReference>
<dbReference type="GO" id="GO:0046872">
    <property type="term" value="F:metal ion binding"/>
    <property type="evidence" value="ECO:0007669"/>
    <property type="project" value="UniProtKB-KW"/>
</dbReference>
<dbReference type="Gene3D" id="1.20.1050.140">
    <property type="match status" value="1"/>
</dbReference>
<dbReference type="AlphaFoldDB" id="A0A0F8KHP3"/>
<dbReference type="PANTHER" id="PTHR42947:SF1">
    <property type="entry name" value="COB--COM HETERODISULFIDE REDUCTASE SUBUNIT B 1"/>
    <property type="match status" value="1"/>
</dbReference>
<name>A0A0F8KHP3_METMZ</name>
<dbReference type="GO" id="GO:0016491">
    <property type="term" value="F:oxidoreductase activity"/>
    <property type="evidence" value="ECO:0007669"/>
    <property type="project" value="UniProtKB-KW"/>
</dbReference>
<dbReference type="NCBIfam" id="NF041780">
    <property type="entry name" value="hetero_SS_HdrB"/>
    <property type="match status" value="1"/>
</dbReference>
<feature type="non-terminal residue" evidence="9">
    <location>
        <position position="315"/>
    </location>
</feature>
<evidence type="ECO:0000313" key="9">
    <source>
        <dbReference type="EMBL" id="KKG80300.1"/>
    </source>
</evidence>
<reference evidence="9" key="1">
    <citation type="journal article" date="2015" name="ISME J.">
        <title>Genomic and phenotypic differentiation among Methanosarcina mazei populations from Columbia River sediment.</title>
        <authorList>
            <person name="Youngblut N.D."/>
            <person name="Wirth J.S."/>
            <person name="Henriksen J.R."/>
            <person name="Smith M."/>
            <person name="Simon H."/>
            <person name="Metcalf W.W."/>
            <person name="Whitaker R.J."/>
        </authorList>
    </citation>
    <scope>NUCLEOTIDE SEQUENCE [LARGE SCALE GENOMIC DNA]</scope>
    <source>
        <strain evidence="9">3.H.A.1A.1</strain>
    </source>
</reference>
<keyword evidence="3" id="KW-0004">4Fe-4S</keyword>
<accession>A0A0F8KHP3</accession>
<evidence type="ECO:0000256" key="1">
    <source>
        <dbReference type="ARBA" id="ARBA00001966"/>
    </source>
</evidence>
<evidence type="ECO:0000256" key="5">
    <source>
        <dbReference type="ARBA" id="ARBA00023002"/>
    </source>
</evidence>
<dbReference type="EMBL" id="JJPM01000025">
    <property type="protein sequence ID" value="KKG80300.1"/>
    <property type="molecule type" value="Genomic_DNA"/>
</dbReference>
<dbReference type="InterPro" id="IPR051278">
    <property type="entry name" value="HdrB/HdrD_reductase"/>
</dbReference>
<evidence type="ECO:0000256" key="2">
    <source>
        <dbReference type="ARBA" id="ARBA00004808"/>
    </source>
</evidence>
<protein>
    <submittedName>
        <fullName evidence="9">Heterodisulfide reductase subunit B</fullName>
    </submittedName>
</protein>
<feature type="domain" description="Cysteine-rich" evidence="8">
    <location>
        <begin position="10"/>
        <end position="91"/>
    </location>
</feature>
<evidence type="ECO:0000256" key="6">
    <source>
        <dbReference type="ARBA" id="ARBA00023004"/>
    </source>
</evidence>
<dbReference type="PANTHER" id="PTHR42947">
    <property type="entry name" value="COB--COM HETERODISULFIDE REDUCTASE SUBUNIT B 1"/>
    <property type="match status" value="1"/>
</dbReference>
<dbReference type="InterPro" id="IPR004017">
    <property type="entry name" value="Cys_rich_dom"/>
</dbReference>
<dbReference type="Pfam" id="PF02754">
    <property type="entry name" value="CCG"/>
    <property type="match status" value="2"/>
</dbReference>
<comment type="cofactor">
    <cofactor evidence="1">
        <name>[4Fe-4S] cluster</name>
        <dbReference type="ChEBI" id="CHEBI:49883"/>
    </cofactor>
</comment>
<feature type="domain" description="Cysteine-rich" evidence="8">
    <location>
        <begin position="163"/>
        <end position="253"/>
    </location>
</feature>
<keyword evidence="5" id="KW-0560">Oxidoreductase</keyword>
<dbReference type="PATRIC" id="fig|2209.69.peg.1921"/>
<evidence type="ECO:0000259" key="8">
    <source>
        <dbReference type="Pfam" id="PF02754"/>
    </source>
</evidence>
<comment type="caution">
    <text evidence="9">The sequence shown here is derived from an EMBL/GenBank/DDBJ whole genome shotgun (WGS) entry which is preliminary data.</text>
</comment>
<dbReference type="GO" id="GO:0051539">
    <property type="term" value="F:4 iron, 4 sulfur cluster binding"/>
    <property type="evidence" value="ECO:0007669"/>
    <property type="project" value="UniProtKB-KW"/>
</dbReference>
<evidence type="ECO:0000256" key="3">
    <source>
        <dbReference type="ARBA" id="ARBA00022485"/>
    </source>
</evidence>
<comment type="pathway">
    <text evidence="2">Cofactor metabolism; coenzyme M-coenzyme B heterodisulfide reduction; coenzyme B and coenzyme M from coenzyme M-coenzyme B heterodisulfide: step 1/1.</text>
</comment>
<gene>
    <name evidence="9" type="ORF">DU43_08700</name>
</gene>
<sequence>MESIPDKKLLLFKSCMVGQEYPGVETATRYAFDRLGVDYCLNDEQSCCTGIGHYTDIFEGLTTTAIAARNFAVARRCGYPNITCLCSTCYAINKEACELLNTNTEVREKVNSIFREKGFDDLVYEKGDMNPRTNFYHAVEVLLSKVSQIQKEKKFDFSGVKAAAHHACHYYKVKYLDAVGSPENPQLIDTIAEACGAAPVRWYEDRTLTCGMGFSQLHLNKNTSLQVTKTKLDSLQRAGVELMLHMCPNCHIQYDRYQPVIEKEFGVEYDMVHMNIAQFVALSMGADPYKVCGFQTHSCLLYTSDAADDLLCVDL</sequence>
<keyword evidence="6" id="KW-0408">Iron</keyword>